<dbReference type="InterPro" id="IPR002781">
    <property type="entry name" value="TM_pro_TauE-like"/>
</dbReference>
<evidence type="ECO:0000256" key="1">
    <source>
        <dbReference type="ARBA" id="ARBA00004651"/>
    </source>
</evidence>
<dbReference type="PANTHER" id="PTHR30269">
    <property type="entry name" value="TRANSMEMBRANE PROTEIN YFCA"/>
    <property type="match status" value="1"/>
</dbReference>
<dbReference type="EMBL" id="JABFBC010000002">
    <property type="protein sequence ID" value="NNU81702.1"/>
    <property type="molecule type" value="Genomic_DNA"/>
</dbReference>
<feature type="transmembrane region" description="Helical" evidence="8">
    <location>
        <begin position="182"/>
        <end position="212"/>
    </location>
</feature>
<dbReference type="InterPro" id="IPR052017">
    <property type="entry name" value="TSUP"/>
</dbReference>
<feature type="transmembrane region" description="Helical" evidence="8">
    <location>
        <begin position="105"/>
        <end position="123"/>
    </location>
</feature>
<sequence>MIEALLPPDMGVGLFWGLMFASFVASFITVAFGIGGGGLLLAVMASLVPPAALIPVHGVIQVGSNMGRMLMMLREVHWPAAPAFLVGSVIGAALGGMLVVTFPPAFVQIGVGCFIVWSVFGRAPELMRRWGALTGAISSFLTMFFGATGLFVAAFTKSFKLERHAHVATHATLMTAQHLLKVVVFGILGFAFGPWLPFVVAMIVAGLFGTWTGRFALTRITNEWFLRMLNAVLLILAARLIWAGISDLVAAD</sequence>
<dbReference type="PANTHER" id="PTHR30269:SF37">
    <property type="entry name" value="MEMBRANE TRANSPORTER PROTEIN"/>
    <property type="match status" value="1"/>
</dbReference>
<reference evidence="9 10" key="1">
    <citation type="submission" date="2020-05" db="EMBL/GenBank/DDBJ databases">
        <title>Gimesia benthica sp. nov., a novel planctomycete isolated from a deep-sea water sample of the Northwest Indian Ocean.</title>
        <authorList>
            <person name="Wang J."/>
            <person name="Ruan C."/>
            <person name="Song L."/>
            <person name="Zhu Y."/>
            <person name="Li A."/>
            <person name="Zheng X."/>
            <person name="Wang L."/>
            <person name="Lu Z."/>
            <person name="Huang Y."/>
            <person name="Du W."/>
            <person name="Zhou Y."/>
            <person name="Huang L."/>
            <person name="Dai X."/>
        </authorList>
    </citation>
    <scope>NUCLEOTIDE SEQUENCE [LARGE SCALE GENOMIC DNA]</scope>
    <source>
        <strain evidence="9 10">YYQ-30</strain>
    </source>
</reference>
<evidence type="ECO:0000256" key="5">
    <source>
        <dbReference type="ARBA" id="ARBA00022692"/>
    </source>
</evidence>
<accession>A0A849L6C8</accession>
<keyword evidence="4 8" id="KW-1003">Cell membrane</keyword>
<comment type="subcellular location">
    <subcellularLocation>
        <location evidence="1 8">Cell membrane</location>
        <topology evidence="1 8">Multi-pass membrane protein</topology>
    </subcellularLocation>
</comment>
<evidence type="ECO:0000256" key="4">
    <source>
        <dbReference type="ARBA" id="ARBA00022475"/>
    </source>
</evidence>
<keyword evidence="3" id="KW-0813">Transport</keyword>
<dbReference type="Pfam" id="PF01925">
    <property type="entry name" value="TauE"/>
    <property type="match status" value="1"/>
</dbReference>
<evidence type="ECO:0000313" key="9">
    <source>
        <dbReference type="EMBL" id="NNU81702.1"/>
    </source>
</evidence>
<feature type="transmembrane region" description="Helical" evidence="8">
    <location>
        <begin position="12"/>
        <end position="34"/>
    </location>
</feature>
<gene>
    <name evidence="9" type="ORF">HMH01_14775</name>
</gene>
<feature type="transmembrane region" description="Helical" evidence="8">
    <location>
        <begin position="80"/>
        <end position="99"/>
    </location>
</feature>
<evidence type="ECO:0000256" key="6">
    <source>
        <dbReference type="ARBA" id="ARBA00022989"/>
    </source>
</evidence>
<proteinExistence type="inferred from homology"/>
<dbReference type="Proteomes" id="UP000572377">
    <property type="component" value="Unassembled WGS sequence"/>
</dbReference>
<comment type="similarity">
    <text evidence="2 8">Belongs to the 4-toluene sulfonate uptake permease (TSUP) (TC 2.A.102) family.</text>
</comment>
<evidence type="ECO:0000313" key="10">
    <source>
        <dbReference type="Proteomes" id="UP000572377"/>
    </source>
</evidence>
<dbReference type="RefSeq" id="WP_171326523.1">
    <property type="nucleotide sequence ID" value="NZ_JABFBC010000002.1"/>
</dbReference>
<evidence type="ECO:0000256" key="3">
    <source>
        <dbReference type="ARBA" id="ARBA00022448"/>
    </source>
</evidence>
<feature type="transmembrane region" description="Helical" evidence="8">
    <location>
        <begin position="40"/>
        <end position="60"/>
    </location>
</feature>
<comment type="caution">
    <text evidence="9">The sequence shown here is derived from an EMBL/GenBank/DDBJ whole genome shotgun (WGS) entry which is preliminary data.</text>
</comment>
<evidence type="ECO:0000256" key="7">
    <source>
        <dbReference type="ARBA" id="ARBA00023136"/>
    </source>
</evidence>
<keyword evidence="10" id="KW-1185">Reference proteome</keyword>
<keyword evidence="7 8" id="KW-0472">Membrane</keyword>
<dbReference type="AlphaFoldDB" id="A0A849L6C8"/>
<keyword evidence="6 8" id="KW-1133">Transmembrane helix</keyword>
<evidence type="ECO:0000256" key="8">
    <source>
        <dbReference type="RuleBase" id="RU363041"/>
    </source>
</evidence>
<evidence type="ECO:0000256" key="2">
    <source>
        <dbReference type="ARBA" id="ARBA00009142"/>
    </source>
</evidence>
<keyword evidence="5 8" id="KW-0812">Transmembrane</keyword>
<dbReference type="GO" id="GO:0005886">
    <property type="term" value="C:plasma membrane"/>
    <property type="evidence" value="ECO:0007669"/>
    <property type="project" value="UniProtKB-SubCell"/>
</dbReference>
<feature type="transmembrane region" description="Helical" evidence="8">
    <location>
        <begin position="224"/>
        <end position="245"/>
    </location>
</feature>
<protein>
    <recommendedName>
        <fullName evidence="8">Probable membrane transporter protein</fullName>
    </recommendedName>
</protein>
<feature type="transmembrane region" description="Helical" evidence="8">
    <location>
        <begin position="130"/>
        <end position="155"/>
    </location>
</feature>
<name>A0A849L6C8_9RHOB</name>
<organism evidence="9 10">
    <name type="scientific">Halovulum dunhuangense</name>
    <dbReference type="NCBI Taxonomy" id="1505036"/>
    <lineage>
        <taxon>Bacteria</taxon>
        <taxon>Pseudomonadati</taxon>
        <taxon>Pseudomonadota</taxon>
        <taxon>Alphaproteobacteria</taxon>
        <taxon>Rhodobacterales</taxon>
        <taxon>Paracoccaceae</taxon>
        <taxon>Halovulum</taxon>
    </lineage>
</organism>